<dbReference type="InterPro" id="IPR036890">
    <property type="entry name" value="HATPase_C_sf"/>
</dbReference>
<evidence type="ECO:0000256" key="4">
    <source>
        <dbReference type="ARBA" id="ARBA00023125"/>
    </source>
</evidence>
<dbReference type="Pfam" id="PF00072">
    <property type="entry name" value="Response_reg"/>
    <property type="match status" value="1"/>
</dbReference>
<dbReference type="PANTHER" id="PTHR48111">
    <property type="entry name" value="REGULATOR OF RPOS"/>
    <property type="match status" value="1"/>
</dbReference>
<dbReference type="GO" id="GO:0000976">
    <property type="term" value="F:transcription cis-regulatory region binding"/>
    <property type="evidence" value="ECO:0007669"/>
    <property type="project" value="TreeGrafter"/>
</dbReference>
<feature type="domain" description="Response regulatory" evidence="7">
    <location>
        <begin position="8"/>
        <end position="126"/>
    </location>
</feature>
<dbReference type="Gene3D" id="3.40.50.2300">
    <property type="match status" value="1"/>
</dbReference>
<dbReference type="Gene3D" id="3.30.565.10">
    <property type="entry name" value="Histidine kinase-like ATPase, C-terminal domain"/>
    <property type="match status" value="1"/>
</dbReference>
<dbReference type="Pfam" id="PF13581">
    <property type="entry name" value="HATPase_c_2"/>
    <property type="match status" value="1"/>
</dbReference>
<dbReference type="GO" id="GO:0032993">
    <property type="term" value="C:protein-DNA complex"/>
    <property type="evidence" value="ECO:0007669"/>
    <property type="project" value="TreeGrafter"/>
</dbReference>
<dbReference type="InterPro" id="IPR003594">
    <property type="entry name" value="HATPase_dom"/>
</dbReference>
<sequence>MNHYPRGTILAVDDDSLNLELLDELLSDASYAVHLASDGEEGLQWLLDNPDTADVVLLDRMMPGMDGLEVLQKMKEDATLERIPVIFQTAKSSEEAIREGLEAGAFYYITKPFDEESLLAVVSTAVEERRAFLRLQEEVRKTTGALQLLKEGRFELTTLEQALDLSALLSNLSADPDKVVVGLSELLINAVEHGNLEISYDEKGKLNLEGKWQKEVEARLALPKFRDRRVKILFTRNESEIRFFIEDEGRGFDWEQYLEFSPERAFDSHGRGIAMSRMMSFTSLEYQGRGNQVVATVALEPETPLQ</sequence>
<accession>A0A1S7LGV2</accession>
<keyword evidence="3" id="KW-0805">Transcription regulation</keyword>
<evidence type="ECO:0000256" key="2">
    <source>
        <dbReference type="ARBA" id="ARBA00023012"/>
    </source>
</evidence>
<evidence type="ECO:0000313" key="8">
    <source>
        <dbReference type="EMBL" id="CRH05768.1"/>
    </source>
</evidence>
<reference evidence="8" key="1">
    <citation type="submission" date="2015-04" db="EMBL/GenBank/DDBJ databases">
        <authorList>
            <person name="Syromyatnikov M.Y."/>
            <person name="Popov V.N."/>
        </authorList>
    </citation>
    <scope>NUCLEOTIDE SEQUENCE</scope>
    <source>
        <strain evidence="8">MO-1</strain>
    </source>
</reference>
<evidence type="ECO:0000259" key="7">
    <source>
        <dbReference type="PROSITE" id="PS50110"/>
    </source>
</evidence>
<dbReference type="EMBL" id="LO017727">
    <property type="protein sequence ID" value="CRH05768.1"/>
    <property type="molecule type" value="Genomic_DNA"/>
</dbReference>
<dbReference type="SMART" id="SM00448">
    <property type="entry name" value="REC"/>
    <property type="match status" value="1"/>
</dbReference>
<keyword evidence="1 6" id="KW-0597">Phosphoprotein</keyword>
<dbReference type="AlphaFoldDB" id="A0A1S7LGV2"/>
<keyword evidence="4" id="KW-0238">DNA-binding</keyword>
<keyword evidence="5" id="KW-0804">Transcription</keyword>
<dbReference type="PANTHER" id="PTHR48111:SF1">
    <property type="entry name" value="TWO-COMPONENT RESPONSE REGULATOR ORR33"/>
    <property type="match status" value="1"/>
</dbReference>
<feature type="modified residue" description="4-aspartylphosphate" evidence="6">
    <location>
        <position position="59"/>
    </location>
</feature>
<gene>
    <name evidence="8" type="ORF">MAGMO_1580</name>
</gene>
<keyword evidence="2" id="KW-0902">Two-component regulatory system</keyword>
<evidence type="ECO:0000256" key="3">
    <source>
        <dbReference type="ARBA" id="ARBA00023015"/>
    </source>
</evidence>
<evidence type="ECO:0000256" key="1">
    <source>
        <dbReference type="ARBA" id="ARBA00022553"/>
    </source>
</evidence>
<dbReference type="GO" id="GO:0005829">
    <property type="term" value="C:cytosol"/>
    <property type="evidence" value="ECO:0007669"/>
    <property type="project" value="TreeGrafter"/>
</dbReference>
<proteinExistence type="predicted"/>
<dbReference type="InterPro" id="IPR039420">
    <property type="entry name" value="WalR-like"/>
</dbReference>
<protein>
    <submittedName>
        <fullName evidence="8">Response regulator receiver protein</fullName>
    </submittedName>
</protein>
<dbReference type="GO" id="GO:0006355">
    <property type="term" value="P:regulation of DNA-templated transcription"/>
    <property type="evidence" value="ECO:0007669"/>
    <property type="project" value="TreeGrafter"/>
</dbReference>
<evidence type="ECO:0000256" key="5">
    <source>
        <dbReference type="ARBA" id="ARBA00023163"/>
    </source>
</evidence>
<dbReference type="InterPro" id="IPR001789">
    <property type="entry name" value="Sig_transdc_resp-reg_receiver"/>
</dbReference>
<dbReference type="GO" id="GO:0000156">
    <property type="term" value="F:phosphorelay response regulator activity"/>
    <property type="evidence" value="ECO:0007669"/>
    <property type="project" value="TreeGrafter"/>
</dbReference>
<evidence type="ECO:0000256" key="6">
    <source>
        <dbReference type="PROSITE-ProRule" id="PRU00169"/>
    </source>
</evidence>
<dbReference type="CDD" id="cd16936">
    <property type="entry name" value="HATPase_RsbW-like"/>
    <property type="match status" value="1"/>
</dbReference>
<name>A0A1S7LGV2_MAGMO</name>
<dbReference type="InterPro" id="IPR011006">
    <property type="entry name" value="CheY-like_superfamily"/>
</dbReference>
<dbReference type="SUPFAM" id="SSF52172">
    <property type="entry name" value="CheY-like"/>
    <property type="match status" value="1"/>
</dbReference>
<dbReference type="SUPFAM" id="SSF55874">
    <property type="entry name" value="ATPase domain of HSP90 chaperone/DNA topoisomerase II/histidine kinase"/>
    <property type="match status" value="1"/>
</dbReference>
<dbReference type="PROSITE" id="PS50110">
    <property type="entry name" value="RESPONSE_REGULATORY"/>
    <property type="match status" value="1"/>
</dbReference>
<organism evidence="8">
    <name type="scientific">Magnetococcus massalia (strain MO-1)</name>
    <dbReference type="NCBI Taxonomy" id="451514"/>
    <lineage>
        <taxon>Bacteria</taxon>
        <taxon>Pseudomonadati</taxon>
        <taxon>Pseudomonadota</taxon>
        <taxon>Magnetococcia</taxon>
        <taxon>Magnetococcales</taxon>
        <taxon>Magnetococcaceae</taxon>
        <taxon>Magnetococcus</taxon>
    </lineage>
</organism>